<dbReference type="Proteomes" id="UP001177003">
    <property type="component" value="Chromosome 6"/>
</dbReference>
<dbReference type="AlphaFoldDB" id="A0AA35ZEM2"/>
<evidence type="ECO:0000313" key="2">
    <source>
        <dbReference type="Proteomes" id="UP001177003"/>
    </source>
</evidence>
<organism evidence="1 2">
    <name type="scientific">Lactuca saligna</name>
    <name type="common">Willowleaf lettuce</name>
    <dbReference type="NCBI Taxonomy" id="75948"/>
    <lineage>
        <taxon>Eukaryota</taxon>
        <taxon>Viridiplantae</taxon>
        <taxon>Streptophyta</taxon>
        <taxon>Embryophyta</taxon>
        <taxon>Tracheophyta</taxon>
        <taxon>Spermatophyta</taxon>
        <taxon>Magnoliopsida</taxon>
        <taxon>eudicotyledons</taxon>
        <taxon>Gunneridae</taxon>
        <taxon>Pentapetalae</taxon>
        <taxon>asterids</taxon>
        <taxon>campanulids</taxon>
        <taxon>Asterales</taxon>
        <taxon>Asteraceae</taxon>
        <taxon>Cichorioideae</taxon>
        <taxon>Cichorieae</taxon>
        <taxon>Lactucinae</taxon>
        <taxon>Lactuca</taxon>
    </lineage>
</organism>
<accession>A0AA35ZEM2</accession>
<keyword evidence="2" id="KW-1185">Reference proteome</keyword>
<proteinExistence type="predicted"/>
<protein>
    <submittedName>
        <fullName evidence="1">Uncharacterized protein</fullName>
    </submittedName>
</protein>
<name>A0AA35ZEM2_LACSI</name>
<sequence>MVVLIFHAYGTNGKICMYVEHDGQGLDDWFGSDVEEEDGYDSCAYGGENEDEIDNLTDLDVKFNVKIVTMNRKKGDDFLNKLCGKEEEGNNQNIDDDNGHEEDANVTQQHSIFNELMPLKSSSQYLGLIEVLKNSYHMWRTGSVRSIFSKTFWKRYIGVQYESLFWKACEATEGGAQAVNEGDEVNEGNQGNVVNEGDEVIKGDQVVNDDGGALEFTPLEFDAPGNREPSQVHVKQHGDKETPVIALLKKIRRKKSKRIIKLKFGKIVGNADAHGNSEANPFIVE</sequence>
<gene>
    <name evidence="1" type="ORF">LSALG_LOCUS29912</name>
</gene>
<reference evidence="1" key="1">
    <citation type="submission" date="2023-04" db="EMBL/GenBank/DDBJ databases">
        <authorList>
            <person name="Vijverberg K."/>
            <person name="Xiong W."/>
            <person name="Schranz E."/>
        </authorList>
    </citation>
    <scope>NUCLEOTIDE SEQUENCE</scope>
</reference>
<evidence type="ECO:0000313" key="1">
    <source>
        <dbReference type="EMBL" id="CAI9290734.1"/>
    </source>
</evidence>
<dbReference type="EMBL" id="OX465082">
    <property type="protein sequence ID" value="CAI9290734.1"/>
    <property type="molecule type" value="Genomic_DNA"/>
</dbReference>